<name>A0ACB9PBT8_BAUVA</name>
<dbReference type="EMBL" id="CM039430">
    <property type="protein sequence ID" value="KAI4346272.1"/>
    <property type="molecule type" value="Genomic_DNA"/>
</dbReference>
<comment type="caution">
    <text evidence="1">The sequence shown here is derived from an EMBL/GenBank/DDBJ whole genome shotgun (WGS) entry which is preliminary data.</text>
</comment>
<gene>
    <name evidence="1" type="ORF">L6164_013338</name>
</gene>
<evidence type="ECO:0000313" key="2">
    <source>
        <dbReference type="Proteomes" id="UP000828941"/>
    </source>
</evidence>
<evidence type="ECO:0000313" key="1">
    <source>
        <dbReference type="EMBL" id="KAI4346272.1"/>
    </source>
</evidence>
<accession>A0ACB9PBT8</accession>
<proteinExistence type="predicted"/>
<dbReference type="Proteomes" id="UP000828941">
    <property type="component" value="Chromosome 5"/>
</dbReference>
<keyword evidence="2" id="KW-1185">Reference proteome</keyword>
<sequence length="108" mass="12561">MVMHIALSYIQCKVNNDTMFYLRLKLEGKALSLNLCINFDATVREYISNELIVDFKSMFVELVMTTSLQKIKPEDAKIYTMEIFKEVRNEIKEACALNVVERIDKGMN</sequence>
<protein>
    <submittedName>
        <fullName evidence="1">Uncharacterized protein</fullName>
    </submittedName>
</protein>
<organism evidence="1 2">
    <name type="scientific">Bauhinia variegata</name>
    <name type="common">Purple orchid tree</name>
    <name type="synonym">Phanera variegata</name>
    <dbReference type="NCBI Taxonomy" id="167791"/>
    <lineage>
        <taxon>Eukaryota</taxon>
        <taxon>Viridiplantae</taxon>
        <taxon>Streptophyta</taxon>
        <taxon>Embryophyta</taxon>
        <taxon>Tracheophyta</taxon>
        <taxon>Spermatophyta</taxon>
        <taxon>Magnoliopsida</taxon>
        <taxon>eudicotyledons</taxon>
        <taxon>Gunneridae</taxon>
        <taxon>Pentapetalae</taxon>
        <taxon>rosids</taxon>
        <taxon>fabids</taxon>
        <taxon>Fabales</taxon>
        <taxon>Fabaceae</taxon>
        <taxon>Cercidoideae</taxon>
        <taxon>Cercideae</taxon>
        <taxon>Bauhiniinae</taxon>
        <taxon>Bauhinia</taxon>
    </lineage>
</organism>
<reference evidence="1 2" key="1">
    <citation type="journal article" date="2022" name="DNA Res.">
        <title>Chromosomal-level genome assembly of the orchid tree Bauhinia variegata (Leguminosae; Cercidoideae) supports the allotetraploid origin hypothesis of Bauhinia.</title>
        <authorList>
            <person name="Zhong Y."/>
            <person name="Chen Y."/>
            <person name="Zheng D."/>
            <person name="Pang J."/>
            <person name="Liu Y."/>
            <person name="Luo S."/>
            <person name="Meng S."/>
            <person name="Qian L."/>
            <person name="Wei D."/>
            <person name="Dai S."/>
            <person name="Zhou R."/>
        </authorList>
    </citation>
    <scope>NUCLEOTIDE SEQUENCE [LARGE SCALE GENOMIC DNA]</scope>
    <source>
        <strain evidence="1">BV-YZ2020</strain>
    </source>
</reference>